<evidence type="ECO:0000313" key="9">
    <source>
        <dbReference type="EMBL" id="SFE30906.1"/>
    </source>
</evidence>
<feature type="domain" description="EamA" evidence="7">
    <location>
        <begin position="159"/>
        <end position="299"/>
    </location>
</feature>
<feature type="transmembrane region" description="Helical" evidence="6">
    <location>
        <begin position="50"/>
        <end position="68"/>
    </location>
</feature>
<dbReference type="SUPFAM" id="SSF103481">
    <property type="entry name" value="Multidrug resistance efflux transporter EmrE"/>
    <property type="match status" value="2"/>
</dbReference>
<keyword evidence="4 6" id="KW-1133">Transmembrane helix</keyword>
<evidence type="ECO:0000256" key="5">
    <source>
        <dbReference type="ARBA" id="ARBA00023136"/>
    </source>
</evidence>
<keyword evidence="10" id="KW-1185">Reference proteome</keyword>
<protein>
    <submittedName>
        <fullName evidence="8">O-acetylserine/cysteine efflux transporter</fullName>
    </submittedName>
</protein>
<evidence type="ECO:0000256" key="3">
    <source>
        <dbReference type="ARBA" id="ARBA00022692"/>
    </source>
</evidence>
<evidence type="ECO:0000313" key="11">
    <source>
        <dbReference type="Proteomes" id="UP000236729"/>
    </source>
</evidence>
<dbReference type="EMBL" id="FOME01000010">
    <property type="protein sequence ID" value="SFE30906.1"/>
    <property type="molecule type" value="Genomic_DNA"/>
</dbReference>
<gene>
    <name evidence="8" type="ORF">SAMN02982929_04255</name>
    <name evidence="9" type="ORF">SAMN05216506_110172</name>
</gene>
<reference evidence="10 11" key="2">
    <citation type="submission" date="2016-10" db="EMBL/GenBank/DDBJ databases">
        <authorList>
            <person name="Varghese N."/>
            <person name="Submissions S."/>
        </authorList>
    </citation>
    <scope>NUCLEOTIDE SEQUENCE [LARGE SCALE GENOMIC DNA]</scope>
    <source>
        <strain evidence="11">ATCC 20501</strain>
        <strain evidence="9 10">CGMCC 4.3529</strain>
    </source>
</reference>
<feature type="domain" description="EamA" evidence="7">
    <location>
        <begin position="25"/>
        <end position="147"/>
    </location>
</feature>
<evidence type="ECO:0000313" key="8">
    <source>
        <dbReference type="EMBL" id="SEG83410.1"/>
    </source>
</evidence>
<evidence type="ECO:0000259" key="7">
    <source>
        <dbReference type="Pfam" id="PF00892"/>
    </source>
</evidence>
<organism evidence="8 11">
    <name type="scientific">Saccharopolyspora kobensis</name>
    <dbReference type="NCBI Taxonomy" id="146035"/>
    <lineage>
        <taxon>Bacteria</taxon>
        <taxon>Bacillati</taxon>
        <taxon>Actinomycetota</taxon>
        <taxon>Actinomycetes</taxon>
        <taxon>Pseudonocardiales</taxon>
        <taxon>Pseudonocardiaceae</taxon>
        <taxon>Saccharopolyspora</taxon>
    </lineage>
</organism>
<feature type="transmembrane region" description="Helical" evidence="6">
    <location>
        <begin position="25"/>
        <end position="43"/>
    </location>
</feature>
<dbReference type="Pfam" id="PF00892">
    <property type="entry name" value="EamA"/>
    <property type="match status" value="2"/>
</dbReference>
<dbReference type="AlphaFoldDB" id="A0A1H6DDU8"/>
<reference evidence="8" key="1">
    <citation type="submission" date="2016-10" db="EMBL/GenBank/DDBJ databases">
        <authorList>
            <person name="de Groot N.N."/>
        </authorList>
    </citation>
    <scope>NUCLEOTIDE SEQUENCE [LARGE SCALE GENOMIC DNA]</scope>
    <source>
        <strain evidence="8">ATCC 20501</strain>
    </source>
</reference>
<comment type="subcellular location">
    <subcellularLocation>
        <location evidence="1">Membrane</location>
        <topology evidence="1">Multi-pass membrane protein</topology>
    </subcellularLocation>
</comment>
<accession>A0A1I1ZGP1</accession>
<evidence type="ECO:0000256" key="6">
    <source>
        <dbReference type="SAM" id="Phobius"/>
    </source>
</evidence>
<feature type="transmembrane region" description="Helical" evidence="6">
    <location>
        <begin position="187"/>
        <end position="206"/>
    </location>
</feature>
<feature type="transmembrane region" description="Helical" evidence="6">
    <location>
        <begin position="128"/>
        <end position="148"/>
    </location>
</feature>
<dbReference type="Proteomes" id="UP000236729">
    <property type="component" value="Unassembled WGS sequence"/>
</dbReference>
<evidence type="ECO:0000313" key="10">
    <source>
        <dbReference type="Proteomes" id="UP000199690"/>
    </source>
</evidence>
<dbReference type="GO" id="GO:0016020">
    <property type="term" value="C:membrane"/>
    <property type="evidence" value="ECO:0007669"/>
    <property type="project" value="UniProtKB-SubCell"/>
</dbReference>
<dbReference type="EMBL" id="FNVB01000006">
    <property type="protein sequence ID" value="SEG83410.1"/>
    <property type="molecule type" value="Genomic_DNA"/>
</dbReference>
<evidence type="ECO:0000256" key="4">
    <source>
        <dbReference type="ARBA" id="ARBA00022989"/>
    </source>
</evidence>
<dbReference type="PANTHER" id="PTHR32322">
    <property type="entry name" value="INNER MEMBRANE TRANSPORTER"/>
    <property type="match status" value="1"/>
</dbReference>
<dbReference type="SMR" id="A0A1H6DDU8"/>
<evidence type="ECO:0000256" key="2">
    <source>
        <dbReference type="ARBA" id="ARBA00007362"/>
    </source>
</evidence>
<dbReference type="InterPro" id="IPR050638">
    <property type="entry name" value="AA-Vitamin_Transporters"/>
</dbReference>
<evidence type="ECO:0000256" key="1">
    <source>
        <dbReference type="ARBA" id="ARBA00004141"/>
    </source>
</evidence>
<proteinExistence type="inferred from homology"/>
<sequence>MQLVLLVLHSWAAQAWCVNPRDRSLAVLVAVLWGANFIALDFGLGHFPPFFFAALRFAVLLPVLFFVPRPDVPWKWLLGYGFFFGAMQFAFLFVAMNIGMPTGLASLVQQASAPFTVALGALLLRERITSVQIVGILTAVLGMVVIGWNRAQSAALLPMLITVCGAFSWALGNLCARKANPPNPLHLTLWIAIVPPLPMFAMSAAFEGPTAGLRALTTVFDSTTGWYALAGLAYTSLLASVIGSGLWTTLMGRYPASRVAPFSLLVPVVGFTTAWLVLGEHPDPVELAAGAVVVTGVLLGSLNLKKRRVQEPVLERV</sequence>
<name>A0A1H6DDU8_9PSEU</name>
<dbReference type="InterPro" id="IPR000620">
    <property type="entry name" value="EamA_dom"/>
</dbReference>
<feature type="transmembrane region" description="Helical" evidence="6">
    <location>
        <begin position="154"/>
        <end position="175"/>
    </location>
</feature>
<comment type="similarity">
    <text evidence="2">Belongs to the EamA transporter family.</text>
</comment>
<dbReference type="PANTHER" id="PTHR32322:SF9">
    <property type="entry name" value="AMINO-ACID METABOLITE EFFLUX PUMP-RELATED"/>
    <property type="match status" value="1"/>
</dbReference>
<dbReference type="InterPro" id="IPR037185">
    <property type="entry name" value="EmrE-like"/>
</dbReference>
<dbReference type="Gene3D" id="1.10.3730.20">
    <property type="match status" value="1"/>
</dbReference>
<feature type="transmembrane region" description="Helical" evidence="6">
    <location>
        <begin position="259"/>
        <end position="278"/>
    </location>
</feature>
<keyword evidence="3 6" id="KW-0812">Transmembrane</keyword>
<feature type="transmembrane region" description="Helical" evidence="6">
    <location>
        <begin position="226"/>
        <end position="247"/>
    </location>
</feature>
<accession>A0A1H6DDU8</accession>
<feature type="transmembrane region" description="Helical" evidence="6">
    <location>
        <begin position="80"/>
        <end position="107"/>
    </location>
</feature>
<feature type="transmembrane region" description="Helical" evidence="6">
    <location>
        <begin position="284"/>
        <end position="304"/>
    </location>
</feature>
<keyword evidence="5 6" id="KW-0472">Membrane</keyword>
<dbReference type="Proteomes" id="UP000199690">
    <property type="component" value="Unassembled WGS sequence"/>
</dbReference>